<evidence type="ECO:0000256" key="2">
    <source>
        <dbReference type="SAM" id="MobiDB-lite"/>
    </source>
</evidence>
<feature type="compositionally biased region" description="Polar residues" evidence="2">
    <location>
        <begin position="599"/>
        <end position="616"/>
    </location>
</feature>
<evidence type="ECO:0000313" key="4">
    <source>
        <dbReference type="Proteomes" id="UP001219567"/>
    </source>
</evidence>
<feature type="compositionally biased region" description="Basic and acidic residues" evidence="2">
    <location>
        <begin position="588"/>
        <end position="598"/>
    </location>
</feature>
<sequence length="646" mass="73924">MASVLVRGRIHALLSGYESEKIVDIPHELEPLALLLDECKDLLQFREAEHAADYKEMQLSQEFLRDQLAVHKTAIESNSTLDDQRIALQHEQFNYALALEAITSLQGDPDETCVEETAPTRISDLAVEKGSDSPGLKAIFTSEDLERAREQILQEAETKCSQLLAVQQEQFADAQHEQARRHTESMEALSLKHANEMQTLRTEHNEMIDSLRHKLADDIASEHAQHVKEQDALRRVNADALERLRAEKQQELHAAQSTYDAALEKASQESQIMLDTQNAKHETLQHEISTRLTSSEQRNSCLSAELQIYAKRTQSINESLDMLLASVQENEILLDSVRSHIDTYQTLEAETLQQKATLEKNIAKQLSHISHLEDTITDLHAKLEKNQSKLTHLHDTEQRLCELQHELEQTHEVQANIEALQQRAEHAETNLTCLRGQLRESEELRVKVAQLQSEAEELQTVVSMHRANAQNVEQERVQANDQIQELTAKLYVMEHTLRERDDEVSSLRSARTRHIDQIRNLRNTEKALRAGNDLNEFQEKVTQLELELSAKAQEVEEADTRILTALRENKRLVSQNRLLQSKIVQMKQTDDSDKKSETQKSIFQDRTNHIPSNNEQHSVKSPVKSPLKVGRSDAQFRDRLARFKPS</sequence>
<accession>A0AAJ5Z0Z0</accession>
<dbReference type="Proteomes" id="UP001219567">
    <property type="component" value="Chromosome 4"/>
</dbReference>
<name>A0AAJ5Z0Z0_9BASI</name>
<dbReference type="EMBL" id="CP119946">
    <property type="protein sequence ID" value="WFD00240.1"/>
    <property type="molecule type" value="Genomic_DNA"/>
</dbReference>
<feature type="coiled-coil region" evidence="1">
    <location>
        <begin position="238"/>
        <end position="265"/>
    </location>
</feature>
<protein>
    <submittedName>
        <fullName evidence="3">Uncharacterized protein</fullName>
    </submittedName>
</protein>
<organism evidence="3 4">
    <name type="scientific">Malassezia yamatoensis</name>
    <dbReference type="NCBI Taxonomy" id="253288"/>
    <lineage>
        <taxon>Eukaryota</taxon>
        <taxon>Fungi</taxon>
        <taxon>Dikarya</taxon>
        <taxon>Basidiomycota</taxon>
        <taxon>Ustilaginomycotina</taxon>
        <taxon>Malasseziomycetes</taxon>
        <taxon>Malasseziales</taxon>
        <taxon>Malasseziaceae</taxon>
        <taxon>Malassezia</taxon>
    </lineage>
</organism>
<feature type="coiled-coil region" evidence="1">
    <location>
        <begin position="403"/>
        <end position="489"/>
    </location>
</feature>
<evidence type="ECO:0000256" key="1">
    <source>
        <dbReference type="SAM" id="Coils"/>
    </source>
</evidence>
<feature type="coiled-coil region" evidence="1">
    <location>
        <begin position="527"/>
        <end position="561"/>
    </location>
</feature>
<gene>
    <name evidence="3" type="ORF">MYAM1_002988</name>
</gene>
<feature type="compositionally biased region" description="Basic and acidic residues" evidence="2">
    <location>
        <begin position="630"/>
        <end position="646"/>
    </location>
</feature>
<evidence type="ECO:0000313" key="3">
    <source>
        <dbReference type="EMBL" id="WFD00240.1"/>
    </source>
</evidence>
<keyword evidence="4" id="KW-1185">Reference proteome</keyword>
<proteinExistence type="predicted"/>
<dbReference type="AlphaFoldDB" id="A0AAJ5Z0Z0"/>
<feature type="region of interest" description="Disordered" evidence="2">
    <location>
        <begin position="584"/>
        <end position="646"/>
    </location>
</feature>
<reference evidence="3 4" key="1">
    <citation type="submission" date="2023-03" db="EMBL/GenBank/DDBJ databases">
        <title>Mating type loci evolution in Malassezia.</title>
        <authorList>
            <person name="Coelho M.A."/>
        </authorList>
    </citation>
    <scope>NUCLEOTIDE SEQUENCE [LARGE SCALE GENOMIC DNA]</scope>
    <source>
        <strain evidence="3 4">CBS 9725</strain>
    </source>
</reference>
<keyword evidence="1" id="KW-0175">Coiled coil</keyword>